<organism evidence="5 6">
    <name type="scientific">Paenibacillus shirakamiensis</name>
    <dbReference type="NCBI Taxonomy" id="1265935"/>
    <lineage>
        <taxon>Bacteria</taxon>
        <taxon>Bacillati</taxon>
        <taxon>Bacillota</taxon>
        <taxon>Bacilli</taxon>
        <taxon>Bacillales</taxon>
        <taxon>Paenibacillaceae</taxon>
        <taxon>Paenibacillus</taxon>
    </lineage>
</organism>
<evidence type="ECO:0000256" key="2">
    <source>
        <dbReference type="SAM" id="Phobius"/>
    </source>
</evidence>
<accession>A0ABS4JKV5</accession>
<dbReference type="InterPro" id="IPR011098">
    <property type="entry name" value="G5_dom"/>
</dbReference>
<evidence type="ECO:0000313" key="5">
    <source>
        <dbReference type="EMBL" id="MBP2002323.1"/>
    </source>
</evidence>
<dbReference type="SMART" id="SM00257">
    <property type="entry name" value="LysM"/>
    <property type="match status" value="1"/>
</dbReference>
<dbReference type="InterPro" id="IPR036779">
    <property type="entry name" value="LysM_dom_sf"/>
</dbReference>
<dbReference type="RefSeq" id="WP_209865158.1">
    <property type="nucleotide sequence ID" value="NZ_JAGGLD010000007.1"/>
</dbReference>
<proteinExistence type="predicted"/>
<dbReference type="InterPro" id="IPR050570">
    <property type="entry name" value="Cell_wall_metabolism_enzyme"/>
</dbReference>
<evidence type="ECO:0000259" key="4">
    <source>
        <dbReference type="PROSITE" id="PS51782"/>
    </source>
</evidence>
<evidence type="ECO:0000259" key="3">
    <source>
        <dbReference type="PROSITE" id="PS51109"/>
    </source>
</evidence>
<dbReference type="SUPFAM" id="SSF54106">
    <property type="entry name" value="LysM domain"/>
    <property type="match status" value="1"/>
</dbReference>
<keyword evidence="6" id="KW-1185">Reference proteome</keyword>
<feature type="domain" description="LysM" evidence="4">
    <location>
        <begin position="229"/>
        <end position="273"/>
    </location>
</feature>
<dbReference type="CDD" id="cd12797">
    <property type="entry name" value="M23_peptidase"/>
    <property type="match status" value="1"/>
</dbReference>
<feature type="transmembrane region" description="Helical" evidence="2">
    <location>
        <begin position="21"/>
        <end position="43"/>
    </location>
</feature>
<keyword evidence="5" id="KW-0378">Hydrolase</keyword>
<dbReference type="SMART" id="SM01208">
    <property type="entry name" value="G5"/>
    <property type="match status" value="1"/>
</dbReference>
<keyword evidence="2" id="KW-0812">Transmembrane</keyword>
<dbReference type="PANTHER" id="PTHR21666">
    <property type="entry name" value="PEPTIDASE-RELATED"/>
    <property type="match status" value="1"/>
</dbReference>
<sequence length="492" mass="53446">MKGSNGKGFQSIWSQAKVKRSVAVLAGAILTAGGVFFAGHQYVGANKVPFYRVYMEGQEIGTVRKQEDLTAFYKQKQQSLEQQYPEANIEIDTDGITAVLDQAYKADEQMELGDAIAVLDKRLVPTSAGIEIKVNGHVVGLVKDQATANQVLQQVKSKYLPQTAVPAMKLQRTAYIPNTKSDDSAPEGIVESSAIMEKVVRNSVETTPSKIMTAEAVVQRLTEKKQISTTYEVQDGDTVGSIAKRTGTSEHVLFTMNPGIQETRLKIGSELKLSVPDSLVTVKTVERISTEAASEPFVEVRKTNELNQGTSKVVAAGVNGRKLMTFRVVKENGQVVGRQFISQQVTQAAQPKVVLQGTKVIAKVKAASISSGLFAWPVSGHSITSKFGVRWNKLHKGLDIISSNRSILAADSGRVTFAGTRNGYGNCIVISHGNGYETLYGHLSKISVRQGERVDQGDRIGTMGDTGHSFGIHLHFEIHKNGTLQNPVKYLN</sequence>
<keyword evidence="2" id="KW-0472">Membrane</keyword>
<dbReference type="SUPFAM" id="SSF51261">
    <property type="entry name" value="Duplicated hybrid motif"/>
    <property type="match status" value="1"/>
</dbReference>
<dbReference type="GO" id="GO:0016787">
    <property type="term" value="F:hydrolase activity"/>
    <property type="evidence" value="ECO:0007669"/>
    <property type="project" value="UniProtKB-KW"/>
</dbReference>
<dbReference type="InterPro" id="IPR011055">
    <property type="entry name" value="Dup_hybrid_motif"/>
</dbReference>
<name>A0ABS4JKV5_9BACL</name>
<gene>
    <name evidence="5" type="ORF">J2Z69_003395</name>
</gene>
<dbReference type="InterPro" id="IPR018392">
    <property type="entry name" value="LysM"/>
</dbReference>
<dbReference type="Gene3D" id="2.20.230.10">
    <property type="entry name" value="Resuscitation-promoting factor rpfb"/>
    <property type="match status" value="1"/>
</dbReference>
<evidence type="ECO:0000313" key="6">
    <source>
        <dbReference type="Proteomes" id="UP001519288"/>
    </source>
</evidence>
<dbReference type="Pfam" id="PF01476">
    <property type="entry name" value="LysM"/>
    <property type="match status" value="1"/>
</dbReference>
<dbReference type="PROSITE" id="PS51782">
    <property type="entry name" value="LYSM"/>
    <property type="match status" value="1"/>
</dbReference>
<protein>
    <submittedName>
        <fullName evidence="5">Murein DD-endopeptidase MepM/ murein hydrolase activator NlpD</fullName>
    </submittedName>
</protein>
<dbReference type="CDD" id="cd00118">
    <property type="entry name" value="LysM"/>
    <property type="match status" value="1"/>
</dbReference>
<dbReference type="PANTHER" id="PTHR21666:SF270">
    <property type="entry name" value="MUREIN HYDROLASE ACTIVATOR ENVC"/>
    <property type="match status" value="1"/>
</dbReference>
<dbReference type="EMBL" id="JAGGLD010000007">
    <property type="protein sequence ID" value="MBP2002323.1"/>
    <property type="molecule type" value="Genomic_DNA"/>
</dbReference>
<dbReference type="Pfam" id="PF01551">
    <property type="entry name" value="Peptidase_M23"/>
    <property type="match status" value="1"/>
</dbReference>
<comment type="caution">
    <text evidence="5">The sequence shown here is derived from an EMBL/GenBank/DDBJ whole genome shotgun (WGS) entry which is preliminary data.</text>
</comment>
<keyword evidence="2" id="KW-1133">Transmembrane helix</keyword>
<dbReference type="Proteomes" id="UP001519288">
    <property type="component" value="Unassembled WGS sequence"/>
</dbReference>
<evidence type="ECO:0000256" key="1">
    <source>
        <dbReference type="ARBA" id="ARBA00022729"/>
    </source>
</evidence>
<dbReference type="PROSITE" id="PS51109">
    <property type="entry name" value="G5"/>
    <property type="match status" value="1"/>
</dbReference>
<keyword evidence="1" id="KW-0732">Signal</keyword>
<dbReference type="Pfam" id="PF07501">
    <property type="entry name" value="G5"/>
    <property type="match status" value="1"/>
</dbReference>
<dbReference type="InterPro" id="IPR016047">
    <property type="entry name" value="M23ase_b-sheet_dom"/>
</dbReference>
<dbReference type="Gene3D" id="3.10.350.10">
    <property type="entry name" value="LysM domain"/>
    <property type="match status" value="1"/>
</dbReference>
<feature type="domain" description="G5" evidence="3">
    <location>
        <begin position="279"/>
        <end position="360"/>
    </location>
</feature>
<dbReference type="Gene3D" id="2.70.70.10">
    <property type="entry name" value="Glucose Permease (Domain IIA)"/>
    <property type="match status" value="1"/>
</dbReference>
<reference evidence="5 6" key="1">
    <citation type="submission" date="2021-03" db="EMBL/GenBank/DDBJ databases">
        <title>Genomic Encyclopedia of Type Strains, Phase IV (KMG-IV): sequencing the most valuable type-strain genomes for metagenomic binning, comparative biology and taxonomic classification.</title>
        <authorList>
            <person name="Goeker M."/>
        </authorList>
    </citation>
    <scope>NUCLEOTIDE SEQUENCE [LARGE SCALE GENOMIC DNA]</scope>
    <source>
        <strain evidence="5 6">DSM 26806</strain>
    </source>
</reference>